<gene>
    <name evidence="3" type="ORF">GGR21_001609</name>
</gene>
<dbReference type="Gene3D" id="2.40.160.60">
    <property type="entry name" value="Outer membrane protein transport protein (OMPP1/FadL/TodX)"/>
    <property type="match status" value="2"/>
</dbReference>
<name>A0A840CQ34_9BACT</name>
<keyword evidence="1" id="KW-0732">Signal</keyword>
<comment type="caution">
    <text evidence="3">The sequence shown here is derived from an EMBL/GenBank/DDBJ whole genome shotgun (WGS) entry which is preliminary data.</text>
</comment>
<dbReference type="AlphaFoldDB" id="A0A840CQ34"/>
<dbReference type="NCBIfam" id="NF033709">
    <property type="entry name" value="PorV_fam"/>
    <property type="match status" value="1"/>
</dbReference>
<dbReference type="NCBIfam" id="NF033710">
    <property type="entry name" value="T9SS_OM_PorV"/>
    <property type="match status" value="1"/>
</dbReference>
<dbReference type="RefSeq" id="WP_183306645.1">
    <property type="nucleotide sequence ID" value="NZ_JACIEP010000005.1"/>
</dbReference>
<organism evidence="3 4">
    <name type="scientific">Dysgonomonas hofstadii</name>
    <dbReference type="NCBI Taxonomy" id="637886"/>
    <lineage>
        <taxon>Bacteria</taxon>
        <taxon>Pseudomonadati</taxon>
        <taxon>Bacteroidota</taxon>
        <taxon>Bacteroidia</taxon>
        <taxon>Bacteroidales</taxon>
        <taxon>Dysgonomonadaceae</taxon>
        <taxon>Dysgonomonas</taxon>
    </lineage>
</organism>
<reference evidence="3 4" key="1">
    <citation type="submission" date="2020-08" db="EMBL/GenBank/DDBJ databases">
        <title>Genomic Encyclopedia of Type Strains, Phase IV (KMG-IV): sequencing the most valuable type-strain genomes for metagenomic binning, comparative biology and taxonomic classification.</title>
        <authorList>
            <person name="Goeker M."/>
        </authorList>
    </citation>
    <scope>NUCLEOTIDE SEQUENCE [LARGE SCALE GENOMIC DNA]</scope>
    <source>
        <strain evidence="3 4">DSM 104969</strain>
    </source>
</reference>
<feature type="chain" id="PRO_5033033686" description="Type IX secretion system protein PorV domain-containing protein" evidence="1">
    <location>
        <begin position="24"/>
        <end position="389"/>
    </location>
</feature>
<dbReference type="InterPro" id="IPR045741">
    <property type="entry name" value="PorV"/>
</dbReference>
<evidence type="ECO:0000313" key="4">
    <source>
        <dbReference type="Proteomes" id="UP000555103"/>
    </source>
</evidence>
<evidence type="ECO:0000259" key="2">
    <source>
        <dbReference type="Pfam" id="PF19572"/>
    </source>
</evidence>
<dbReference type="Proteomes" id="UP000555103">
    <property type="component" value="Unassembled WGS sequence"/>
</dbReference>
<accession>A0A840CQ34</accession>
<sequence>MKNIFKKVLLVNIFALTTFSVFAQSEDLNPISTAMPSLSIAPDARGGGMGDAGVATAPDAYSQHWNPAKYAFAISKAGFGLSYTPWLRKIVNDVALVYGVGYYKLGTENNQALSASIRYFSIGDISVTNQYGHFLNSVAPYEMAFDIGYSRKLTSTFSGAITLRYIRTDYSGADEEISAGNAFAADVAGYNESYINIGNSESLLSFGFNISNIGTKMSTTGGTRKDFLPTNLRLGASLMYPLNDVSTISVSADINKLLVPTKPLAEEGESQQDYNTRLEDDYYSMSPIKGIFKSFGDAPGGFSEEMKEIALSIGAEYDYDDKFRIRAGYFHENKMKGNRRYATFGAGFKLTAFQLDVAYLLATANQNPLDQTLRFSLAFDIDGMKNLFK</sequence>
<feature type="domain" description="Type IX secretion system protein PorV" evidence="2">
    <location>
        <begin position="26"/>
        <end position="262"/>
    </location>
</feature>
<evidence type="ECO:0000256" key="1">
    <source>
        <dbReference type="SAM" id="SignalP"/>
    </source>
</evidence>
<dbReference type="InterPro" id="IPR047799">
    <property type="entry name" value="T9SS_OM_PorV"/>
</dbReference>
<evidence type="ECO:0000313" key="3">
    <source>
        <dbReference type="EMBL" id="MBB4035714.1"/>
    </source>
</evidence>
<feature type="signal peptide" evidence="1">
    <location>
        <begin position="1"/>
        <end position="23"/>
    </location>
</feature>
<protein>
    <recommendedName>
        <fullName evidence="2">Type IX secretion system protein PorV domain-containing protein</fullName>
    </recommendedName>
</protein>
<dbReference type="Pfam" id="PF19572">
    <property type="entry name" value="PorV"/>
    <property type="match status" value="1"/>
</dbReference>
<proteinExistence type="predicted"/>
<keyword evidence="4" id="KW-1185">Reference proteome</keyword>
<dbReference type="EMBL" id="JACIEP010000005">
    <property type="protein sequence ID" value="MBB4035714.1"/>
    <property type="molecule type" value="Genomic_DNA"/>
</dbReference>